<proteinExistence type="inferred from homology"/>
<evidence type="ECO:0000256" key="5">
    <source>
        <dbReference type="ARBA" id="ARBA00023136"/>
    </source>
</evidence>
<dbReference type="OrthoDB" id="44756at2759"/>
<keyword evidence="3" id="KW-0812">Transmembrane</keyword>
<evidence type="ECO:0000256" key="3">
    <source>
        <dbReference type="ARBA" id="ARBA00022692"/>
    </source>
</evidence>
<reference evidence="7 8" key="1">
    <citation type="journal article" date="2011" name="Proc. Natl. Acad. Sci. U.S.A.">
        <title>Evolutionary erosion of yeast sex chromosomes by mating-type switching accidents.</title>
        <authorList>
            <person name="Gordon J.L."/>
            <person name="Armisen D."/>
            <person name="Proux-Wera E."/>
            <person name="Oheigeartaigh S.S."/>
            <person name="Byrne K.P."/>
            <person name="Wolfe K.H."/>
        </authorList>
    </citation>
    <scope>NUCLEOTIDE SEQUENCE [LARGE SCALE GENOMIC DNA]</scope>
    <source>
        <strain evidence="8">ATCC 10662 / CBS 1146 / NBRC 0425 / NCYC 2629 / NRRL Y-866</strain>
    </source>
</reference>
<evidence type="ECO:0000313" key="7">
    <source>
        <dbReference type="EMBL" id="CCE94106.1"/>
    </source>
</evidence>
<dbReference type="HOGENOM" id="CLU_132206_1_0_1"/>
<evidence type="ECO:0000256" key="6">
    <source>
        <dbReference type="SAM" id="SignalP"/>
    </source>
</evidence>
<gene>
    <name evidence="7" type="primary">TDEL0H02470</name>
    <name evidence="7" type="ORF">TDEL_0H02470</name>
</gene>
<dbReference type="Pfam" id="PF10270">
    <property type="entry name" value="MMgT"/>
    <property type="match status" value="1"/>
</dbReference>
<organism evidence="7 8">
    <name type="scientific">Torulaspora delbrueckii</name>
    <name type="common">Yeast</name>
    <name type="synonym">Candida colliculosa</name>
    <dbReference type="NCBI Taxonomy" id="4950"/>
    <lineage>
        <taxon>Eukaryota</taxon>
        <taxon>Fungi</taxon>
        <taxon>Dikarya</taxon>
        <taxon>Ascomycota</taxon>
        <taxon>Saccharomycotina</taxon>
        <taxon>Saccharomycetes</taxon>
        <taxon>Saccharomycetales</taxon>
        <taxon>Saccharomycetaceae</taxon>
        <taxon>Torulaspora</taxon>
    </lineage>
</organism>
<dbReference type="GO" id="GO:0006644">
    <property type="term" value="P:phospholipid metabolic process"/>
    <property type="evidence" value="ECO:0007669"/>
    <property type="project" value="EnsemblFungi"/>
</dbReference>
<keyword evidence="8" id="KW-1185">Reference proteome</keyword>
<dbReference type="EMBL" id="HE616749">
    <property type="protein sequence ID" value="CCE94106.1"/>
    <property type="molecule type" value="Genomic_DNA"/>
</dbReference>
<evidence type="ECO:0000256" key="1">
    <source>
        <dbReference type="ARBA" id="ARBA00004127"/>
    </source>
</evidence>
<dbReference type="eggNOG" id="ENOG502S8V0">
    <property type="taxonomic scope" value="Eukaryota"/>
</dbReference>
<keyword evidence="6" id="KW-0732">Signal</keyword>
<comment type="subcellular location">
    <subcellularLocation>
        <location evidence="1">Endomembrane system</location>
        <topology evidence="1">Multi-pass membrane protein</topology>
    </subcellularLocation>
</comment>
<dbReference type="GO" id="GO:0015914">
    <property type="term" value="P:phospholipid transport"/>
    <property type="evidence" value="ECO:0007669"/>
    <property type="project" value="EnsemblFungi"/>
</dbReference>
<dbReference type="InterPro" id="IPR053279">
    <property type="entry name" value="EMC_subunit"/>
</dbReference>
<dbReference type="PANTHER" id="PTHR28144">
    <property type="entry name" value="ER MEMBRANE PROTEIN COMPLEX SUBUNIT 5"/>
    <property type="match status" value="1"/>
</dbReference>
<dbReference type="GeneID" id="11501270"/>
<dbReference type="STRING" id="1076872.G8ZZR2"/>
<name>G8ZZR2_TORDE</name>
<keyword evidence="5" id="KW-0472">Membrane</keyword>
<accession>G8ZZR2</accession>
<dbReference type="GO" id="GO:0032977">
    <property type="term" value="F:membrane insertase activity"/>
    <property type="evidence" value="ECO:0007669"/>
    <property type="project" value="EnsemblFungi"/>
</dbReference>
<evidence type="ECO:0000313" key="8">
    <source>
        <dbReference type="Proteomes" id="UP000005627"/>
    </source>
</evidence>
<dbReference type="FunCoup" id="G8ZZR2">
    <property type="interactions" value="71"/>
</dbReference>
<protein>
    <recommendedName>
        <fullName evidence="9">ER membrane protein complex subunit 5</fullName>
    </recommendedName>
</protein>
<feature type="signal peptide" evidence="6">
    <location>
        <begin position="1"/>
        <end position="19"/>
    </location>
</feature>
<evidence type="ECO:0000256" key="4">
    <source>
        <dbReference type="ARBA" id="ARBA00022989"/>
    </source>
</evidence>
<sequence length="133" mass="14735">MGLISKLLLVLSIVLIGHSGFSSHEFHQLLKRGARESSSQIPKDIKYETITGLVLFVLSAFLSFEKLSYYPLVGPKKSLTQGQYLEDIAMSKATNVDNLIGSDPAGAVNYTPSFVDIINKREQVRQHIAKKDL</sequence>
<dbReference type="RefSeq" id="XP_003683317.1">
    <property type="nucleotide sequence ID" value="XM_003683269.1"/>
</dbReference>
<keyword evidence="4" id="KW-1133">Transmembrane helix</keyword>
<dbReference type="Proteomes" id="UP000005627">
    <property type="component" value="Chromosome 8"/>
</dbReference>
<dbReference type="KEGG" id="tdl:TDEL_0H02470"/>
<comment type="similarity">
    <text evidence="2">Belongs to the membrane magnesium transporter (TC 1.A.67) family.</text>
</comment>
<dbReference type="GO" id="GO:0045050">
    <property type="term" value="P:protein insertion into ER membrane by stop-transfer membrane-anchor sequence"/>
    <property type="evidence" value="ECO:0007669"/>
    <property type="project" value="EnsemblFungi"/>
</dbReference>
<feature type="chain" id="PRO_5003519295" description="ER membrane protein complex subunit 5" evidence="6">
    <location>
        <begin position="20"/>
        <end position="133"/>
    </location>
</feature>
<evidence type="ECO:0008006" key="9">
    <source>
        <dbReference type="Google" id="ProtNLM"/>
    </source>
</evidence>
<dbReference type="InterPro" id="IPR018937">
    <property type="entry name" value="MMgT"/>
</dbReference>
<dbReference type="AlphaFoldDB" id="G8ZZR2"/>
<dbReference type="GO" id="GO:0072546">
    <property type="term" value="C:EMC complex"/>
    <property type="evidence" value="ECO:0007669"/>
    <property type="project" value="EnsemblFungi"/>
</dbReference>
<dbReference type="PANTHER" id="PTHR28144:SF1">
    <property type="entry name" value="ER MEMBRANE PROTEIN COMPLEX SUBUNIT 5"/>
    <property type="match status" value="1"/>
</dbReference>
<dbReference type="GO" id="GO:0034975">
    <property type="term" value="P:protein folding in endoplasmic reticulum"/>
    <property type="evidence" value="ECO:0007669"/>
    <property type="project" value="TreeGrafter"/>
</dbReference>
<dbReference type="InParanoid" id="G8ZZR2"/>
<evidence type="ECO:0000256" key="2">
    <source>
        <dbReference type="ARBA" id="ARBA00006109"/>
    </source>
</evidence>